<comment type="caution">
    <text evidence="2">The sequence shown here is derived from an EMBL/GenBank/DDBJ whole genome shotgun (WGS) entry which is preliminary data.</text>
</comment>
<keyword evidence="1" id="KW-1133">Transmembrane helix</keyword>
<proteinExistence type="predicted"/>
<evidence type="ECO:0000313" key="2">
    <source>
        <dbReference type="EMBL" id="GMT12852.1"/>
    </source>
</evidence>
<evidence type="ECO:0000256" key="1">
    <source>
        <dbReference type="SAM" id="Phobius"/>
    </source>
</evidence>
<accession>A0AAV5V3F5</accession>
<dbReference type="AlphaFoldDB" id="A0AAV5V3F5"/>
<dbReference type="EMBL" id="BTSY01000002">
    <property type="protein sequence ID" value="GMT12852.1"/>
    <property type="molecule type" value="Genomic_DNA"/>
</dbReference>
<keyword evidence="1" id="KW-0472">Membrane</keyword>
<keyword evidence="3" id="KW-1185">Reference proteome</keyword>
<dbReference type="Proteomes" id="UP001432322">
    <property type="component" value="Unassembled WGS sequence"/>
</dbReference>
<reference evidence="2" key="1">
    <citation type="submission" date="2023-10" db="EMBL/GenBank/DDBJ databases">
        <title>Genome assembly of Pristionchus species.</title>
        <authorList>
            <person name="Yoshida K."/>
            <person name="Sommer R.J."/>
        </authorList>
    </citation>
    <scope>NUCLEOTIDE SEQUENCE</scope>
    <source>
        <strain evidence="2">RS5133</strain>
    </source>
</reference>
<organism evidence="2 3">
    <name type="scientific">Pristionchus fissidentatus</name>
    <dbReference type="NCBI Taxonomy" id="1538716"/>
    <lineage>
        <taxon>Eukaryota</taxon>
        <taxon>Metazoa</taxon>
        <taxon>Ecdysozoa</taxon>
        <taxon>Nematoda</taxon>
        <taxon>Chromadorea</taxon>
        <taxon>Rhabditida</taxon>
        <taxon>Rhabditina</taxon>
        <taxon>Diplogasteromorpha</taxon>
        <taxon>Diplogasteroidea</taxon>
        <taxon>Neodiplogasteridae</taxon>
        <taxon>Pristionchus</taxon>
    </lineage>
</organism>
<name>A0AAV5V3F5_9BILA</name>
<feature type="non-terminal residue" evidence="2">
    <location>
        <position position="1"/>
    </location>
</feature>
<evidence type="ECO:0000313" key="3">
    <source>
        <dbReference type="Proteomes" id="UP001432322"/>
    </source>
</evidence>
<gene>
    <name evidence="2" type="ORF">PFISCL1PPCAC_4149</name>
</gene>
<keyword evidence="1" id="KW-0812">Transmembrane</keyword>
<protein>
    <submittedName>
        <fullName evidence="2">Uncharacterized protein</fullName>
    </submittedName>
</protein>
<sequence length="76" mass="8439">FASCLASLAFLVENDKHNNSKDHSLLTTVLVVLLIYTSVLVFLVLGGYYGHLKRQNRTKMEYLVAYTQSTNTASGV</sequence>
<feature type="transmembrane region" description="Helical" evidence="1">
    <location>
        <begin position="25"/>
        <end position="50"/>
    </location>
</feature>